<sequence length="304" mass="34173">MNRSPLSEVDAAVVEEKLHQLCACAEDWETHCVQFISPVVEVALKEEGHDGMTNPDVYDVDVEDLMDDNLDDDEDSDDEPASDVENGAGKTEAGVKHKSTESQAPRMQLAESQVSAMEALTSLSIDLPSSYDAALLAHLEFSKMAAVERSLREGQANDTLDQLRTHLITKYAYRKGKEKVSGQKANMQANRNIRCQTELINKAAQEYRRARGAILKLGLPDKDSSYRELHAGDLSLFAMQSDDMHLGDSRRSPSWLWEDVSFAAELGESAWKDYMEEAVWVHWFHSSARCSRWCEELALLEEEM</sequence>
<accession>A0A2H3IWT6</accession>
<feature type="compositionally biased region" description="Acidic residues" evidence="1">
    <location>
        <begin position="67"/>
        <end position="82"/>
    </location>
</feature>
<dbReference type="Proteomes" id="UP000218811">
    <property type="component" value="Unassembled WGS sequence"/>
</dbReference>
<gene>
    <name evidence="2" type="ORF">WOLCODRAFT_148485</name>
</gene>
<protein>
    <submittedName>
        <fullName evidence="2">Uncharacterized protein</fullName>
    </submittedName>
</protein>
<name>A0A2H3IWT6_WOLCO</name>
<dbReference type="EMBL" id="KB467831">
    <property type="protein sequence ID" value="PCH34432.1"/>
    <property type="molecule type" value="Genomic_DNA"/>
</dbReference>
<evidence type="ECO:0000313" key="2">
    <source>
        <dbReference type="EMBL" id="PCH34432.1"/>
    </source>
</evidence>
<dbReference type="STRING" id="742152.A0A2H3IWT6"/>
<dbReference type="OMA" id="LAFCSHE"/>
<feature type="region of interest" description="Disordered" evidence="1">
    <location>
        <begin position="67"/>
        <end position="108"/>
    </location>
</feature>
<reference evidence="2 3" key="1">
    <citation type="journal article" date="2012" name="Science">
        <title>The Paleozoic origin of enzymatic lignin decomposition reconstructed from 31 fungal genomes.</title>
        <authorList>
            <person name="Floudas D."/>
            <person name="Binder M."/>
            <person name="Riley R."/>
            <person name="Barry K."/>
            <person name="Blanchette R.A."/>
            <person name="Henrissat B."/>
            <person name="Martinez A.T."/>
            <person name="Otillar R."/>
            <person name="Spatafora J.W."/>
            <person name="Yadav J.S."/>
            <person name="Aerts A."/>
            <person name="Benoit I."/>
            <person name="Boyd A."/>
            <person name="Carlson A."/>
            <person name="Copeland A."/>
            <person name="Coutinho P.M."/>
            <person name="de Vries R.P."/>
            <person name="Ferreira P."/>
            <person name="Findley K."/>
            <person name="Foster B."/>
            <person name="Gaskell J."/>
            <person name="Glotzer D."/>
            <person name="Gorecki P."/>
            <person name="Heitman J."/>
            <person name="Hesse C."/>
            <person name="Hori C."/>
            <person name="Igarashi K."/>
            <person name="Jurgens J.A."/>
            <person name="Kallen N."/>
            <person name="Kersten P."/>
            <person name="Kohler A."/>
            <person name="Kuees U."/>
            <person name="Kumar T.K.A."/>
            <person name="Kuo A."/>
            <person name="LaButti K."/>
            <person name="Larrondo L.F."/>
            <person name="Lindquist E."/>
            <person name="Ling A."/>
            <person name="Lombard V."/>
            <person name="Lucas S."/>
            <person name="Lundell T."/>
            <person name="Martin R."/>
            <person name="McLaughlin D.J."/>
            <person name="Morgenstern I."/>
            <person name="Morin E."/>
            <person name="Murat C."/>
            <person name="Nagy L.G."/>
            <person name="Nolan M."/>
            <person name="Ohm R.A."/>
            <person name="Patyshakuliyeva A."/>
            <person name="Rokas A."/>
            <person name="Ruiz-Duenas F.J."/>
            <person name="Sabat G."/>
            <person name="Salamov A."/>
            <person name="Samejima M."/>
            <person name="Schmutz J."/>
            <person name="Slot J.C."/>
            <person name="St John F."/>
            <person name="Stenlid J."/>
            <person name="Sun H."/>
            <person name="Sun S."/>
            <person name="Syed K."/>
            <person name="Tsang A."/>
            <person name="Wiebenga A."/>
            <person name="Young D."/>
            <person name="Pisabarro A."/>
            <person name="Eastwood D.C."/>
            <person name="Martin F."/>
            <person name="Cullen D."/>
            <person name="Grigoriev I.V."/>
            <person name="Hibbett D.S."/>
        </authorList>
    </citation>
    <scope>NUCLEOTIDE SEQUENCE [LARGE SCALE GENOMIC DNA]</scope>
    <source>
        <strain evidence="2 3">MD-104</strain>
    </source>
</reference>
<evidence type="ECO:0000256" key="1">
    <source>
        <dbReference type="SAM" id="MobiDB-lite"/>
    </source>
</evidence>
<evidence type="ECO:0000313" key="3">
    <source>
        <dbReference type="Proteomes" id="UP000218811"/>
    </source>
</evidence>
<organism evidence="2 3">
    <name type="scientific">Wolfiporia cocos (strain MD-104)</name>
    <name type="common">Brown rot fungus</name>
    <dbReference type="NCBI Taxonomy" id="742152"/>
    <lineage>
        <taxon>Eukaryota</taxon>
        <taxon>Fungi</taxon>
        <taxon>Dikarya</taxon>
        <taxon>Basidiomycota</taxon>
        <taxon>Agaricomycotina</taxon>
        <taxon>Agaricomycetes</taxon>
        <taxon>Polyporales</taxon>
        <taxon>Phaeolaceae</taxon>
        <taxon>Wolfiporia</taxon>
    </lineage>
</organism>
<dbReference type="AlphaFoldDB" id="A0A2H3IWT6"/>
<proteinExistence type="predicted"/>
<dbReference type="OrthoDB" id="2753193at2759"/>
<keyword evidence="3" id="KW-1185">Reference proteome</keyword>